<feature type="region of interest" description="Disordered" evidence="2">
    <location>
        <begin position="1"/>
        <end position="25"/>
    </location>
</feature>
<protein>
    <submittedName>
        <fullName evidence="3">Rho GTPase-activating protein 44</fullName>
    </submittedName>
</protein>
<dbReference type="GO" id="GO:0032956">
    <property type="term" value="P:regulation of actin cytoskeleton organization"/>
    <property type="evidence" value="ECO:0007669"/>
    <property type="project" value="TreeGrafter"/>
</dbReference>
<dbReference type="PANTHER" id="PTHR14130">
    <property type="entry name" value="3BP-1 RELATED RHOGAP"/>
    <property type="match status" value="1"/>
</dbReference>
<dbReference type="GO" id="GO:0005096">
    <property type="term" value="F:GTPase activator activity"/>
    <property type="evidence" value="ECO:0007669"/>
    <property type="project" value="UniProtKB-KW"/>
</dbReference>
<name>A0A4Z2GFU3_9TELE</name>
<proteinExistence type="predicted"/>
<gene>
    <name evidence="3" type="primary">Arhgap44_5</name>
    <name evidence="3" type="ORF">EYF80_038170</name>
</gene>
<dbReference type="GO" id="GO:0043197">
    <property type="term" value="C:dendritic spine"/>
    <property type="evidence" value="ECO:0007669"/>
    <property type="project" value="TreeGrafter"/>
</dbReference>
<dbReference type="GO" id="GO:0014069">
    <property type="term" value="C:postsynaptic density"/>
    <property type="evidence" value="ECO:0007669"/>
    <property type="project" value="TreeGrafter"/>
</dbReference>
<comment type="caution">
    <text evidence="3">The sequence shown here is derived from an EMBL/GenBank/DDBJ whole genome shotgun (WGS) entry which is preliminary data.</text>
</comment>
<dbReference type="OrthoDB" id="8749142at2759"/>
<accession>A0A4Z2GFU3</accession>
<dbReference type="GO" id="GO:0098886">
    <property type="term" value="P:modification of dendritic spine"/>
    <property type="evidence" value="ECO:0007669"/>
    <property type="project" value="TreeGrafter"/>
</dbReference>
<dbReference type="PANTHER" id="PTHR14130:SF13">
    <property type="entry name" value="RHO GTPASE-ACTIVATING PROTEIN 44"/>
    <property type="match status" value="1"/>
</dbReference>
<organism evidence="3 4">
    <name type="scientific">Liparis tanakae</name>
    <name type="common">Tanaka's snailfish</name>
    <dbReference type="NCBI Taxonomy" id="230148"/>
    <lineage>
        <taxon>Eukaryota</taxon>
        <taxon>Metazoa</taxon>
        <taxon>Chordata</taxon>
        <taxon>Craniata</taxon>
        <taxon>Vertebrata</taxon>
        <taxon>Euteleostomi</taxon>
        <taxon>Actinopterygii</taxon>
        <taxon>Neopterygii</taxon>
        <taxon>Teleostei</taxon>
        <taxon>Neoteleostei</taxon>
        <taxon>Acanthomorphata</taxon>
        <taxon>Eupercaria</taxon>
        <taxon>Perciformes</taxon>
        <taxon>Cottioidei</taxon>
        <taxon>Cottales</taxon>
        <taxon>Liparidae</taxon>
        <taxon>Liparis</taxon>
    </lineage>
</organism>
<keyword evidence="4" id="KW-1185">Reference proteome</keyword>
<dbReference type="GO" id="GO:0048786">
    <property type="term" value="C:presynaptic active zone"/>
    <property type="evidence" value="ECO:0007669"/>
    <property type="project" value="TreeGrafter"/>
</dbReference>
<dbReference type="GO" id="GO:0061001">
    <property type="term" value="P:regulation of dendritic spine morphogenesis"/>
    <property type="evidence" value="ECO:0007669"/>
    <property type="project" value="TreeGrafter"/>
</dbReference>
<sequence>MKLKQQQLSDRIKPTPFRPGPGVDPLDQMFLPEVFRNDRAEELLAEELLAEELLGEVEKRLELVKQVSHSTHKKLTGCLQGQQGVDVDKRILVKPDDIMQVQQNLLQLRLQKRPVHRGLDPDPEETSPPWTRPRSRRDQSTVD</sequence>
<keyword evidence="1" id="KW-0343">GTPase activation</keyword>
<dbReference type="GO" id="GO:0098887">
    <property type="term" value="P:neurotransmitter receptor transport, endosome to postsynaptic membrane"/>
    <property type="evidence" value="ECO:0007669"/>
    <property type="project" value="TreeGrafter"/>
</dbReference>
<dbReference type="GO" id="GO:0035021">
    <property type="term" value="P:negative regulation of Rac protein signal transduction"/>
    <property type="evidence" value="ECO:0007669"/>
    <property type="project" value="TreeGrafter"/>
</dbReference>
<evidence type="ECO:0000256" key="1">
    <source>
        <dbReference type="ARBA" id="ARBA00022468"/>
    </source>
</evidence>
<dbReference type="EMBL" id="SRLO01000576">
    <property type="protein sequence ID" value="TNN51594.1"/>
    <property type="molecule type" value="Genomic_DNA"/>
</dbReference>
<dbReference type="GO" id="GO:0031256">
    <property type="term" value="C:leading edge membrane"/>
    <property type="evidence" value="ECO:0007669"/>
    <property type="project" value="TreeGrafter"/>
</dbReference>
<feature type="region of interest" description="Disordered" evidence="2">
    <location>
        <begin position="111"/>
        <end position="143"/>
    </location>
</feature>
<dbReference type="Proteomes" id="UP000314294">
    <property type="component" value="Unassembled WGS sequence"/>
</dbReference>
<evidence type="ECO:0000256" key="2">
    <source>
        <dbReference type="SAM" id="MobiDB-lite"/>
    </source>
</evidence>
<dbReference type="InterPro" id="IPR047165">
    <property type="entry name" value="RHG17/44/SH3BP1-like"/>
</dbReference>
<evidence type="ECO:0000313" key="4">
    <source>
        <dbReference type="Proteomes" id="UP000314294"/>
    </source>
</evidence>
<evidence type="ECO:0000313" key="3">
    <source>
        <dbReference type="EMBL" id="TNN51594.1"/>
    </source>
</evidence>
<reference evidence="3 4" key="1">
    <citation type="submission" date="2019-03" db="EMBL/GenBank/DDBJ databases">
        <title>First draft genome of Liparis tanakae, snailfish: a comprehensive survey of snailfish specific genes.</title>
        <authorList>
            <person name="Kim W."/>
            <person name="Song I."/>
            <person name="Jeong J.-H."/>
            <person name="Kim D."/>
            <person name="Kim S."/>
            <person name="Ryu S."/>
            <person name="Song J.Y."/>
            <person name="Lee S.K."/>
        </authorList>
    </citation>
    <scope>NUCLEOTIDE SEQUENCE [LARGE SCALE GENOMIC DNA]</scope>
    <source>
        <tissue evidence="3">Muscle</tissue>
    </source>
</reference>
<dbReference type="AlphaFoldDB" id="A0A4Z2GFU3"/>